<dbReference type="EMBL" id="VSSQ01000191">
    <property type="protein sequence ID" value="MPL84592.1"/>
    <property type="molecule type" value="Genomic_DNA"/>
</dbReference>
<keyword evidence="1" id="KW-1133">Transmembrane helix</keyword>
<keyword evidence="1" id="KW-0472">Membrane</keyword>
<organism evidence="2">
    <name type="scientific">bioreactor metagenome</name>
    <dbReference type="NCBI Taxonomy" id="1076179"/>
    <lineage>
        <taxon>unclassified sequences</taxon>
        <taxon>metagenomes</taxon>
        <taxon>ecological metagenomes</taxon>
    </lineage>
</organism>
<feature type="transmembrane region" description="Helical" evidence="1">
    <location>
        <begin position="6"/>
        <end position="24"/>
    </location>
</feature>
<feature type="transmembrane region" description="Helical" evidence="1">
    <location>
        <begin position="59"/>
        <end position="78"/>
    </location>
</feature>
<sequence>MNPSFNPFFIIIIFTILGSFLWFFRAKHRRFLERVTKIKVVPDGVSYDCFAMELTYNGFIIEFFSGVILGSIMVILAFYQSNVYTGIGIAIAFIYPWLVLFLRRKTFHESSINPWTEKGYDPINFYMWSFISCVFTFILGFSMLNFNIPYYIPFIMIFMGFFSSSIILIPDKINKFLSYDIRSKKGYDFLLRLTILIIITNALVYFILVIPYNI</sequence>
<feature type="transmembrane region" description="Helical" evidence="1">
    <location>
        <begin position="84"/>
        <end position="102"/>
    </location>
</feature>
<reference evidence="2" key="1">
    <citation type="submission" date="2019-08" db="EMBL/GenBank/DDBJ databases">
        <authorList>
            <person name="Kucharzyk K."/>
            <person name="Murdoch R.W."/>
            <person name="Higgins S."/>
            <person name="Loffler F."/>
        </authorList>
    </citation>
    <scope>NUCLEOTIDE SEQUENCE</scope>
</reference>
<dbReference type="AlphaFoldDB" id="A0A644V131"/>
<name>A0A644V131_9ZZZZ</name>
<feature type="transmembrane region" description="Helical" evidence="1">
    <location>
        <begin position="123"/>
        <end position="144"/>
    </location>
</feature>
<accession>A0A644V131</accession>
<keyword evidence="1" id="KW-0812">Transmembrane</keyword>
<proteinExistence type="predicted"/>
<feature type="transmembrane region" description="Helical" evidence="1">
    <location>
        <begin position="189"/>
        <end position="212"/>
    </location>
</feature>
<feature type="transmembrane region" description="Helical" evidence="1">
    <location>
        <begin position="150"/>
        <end position="169"/>
    </location>
</feature>
<comment type="caution">
    <text evidence="2">The sequence shown here is derived from an EMBL/GenBank/DDBJ whole genome shotgun (WGS) entry which is preliminary data.</text>
</comment>
<protein>
    <submittedName>
        <fullName evidence="2">Uncharacterized protein</fullName>
    </submittedName>
</protein>
<evidence type="ECO:0000313" key="2">
    <source>
        <dbReference type="EMBL" id="MPL84592.1"/>
    </source>
</evidence>
<gene>
    <name evidence="2" type="ORF">SDC9_30557</name>
</gene>
<evidence type="ECO:0000256" key="1">
    <source>
        <dbReference type="SAM" id="Phobius"/>
    </source>
</evidence>